<proteinExistence type="predicted"/>
<comment type="caution">
    <text evidence="2">The sequence shown here is derived from an EMBL/GenBank/DDBJ whole genome shotgun (WGS) entry which is preliminary data.</text>
</comment>
<accession>A0ABW4NDF1</accession>
<reference evidence="3" key="1">
    <citation type="journal article" date="2019" name="Int. J. Syst. Evol. Microbiol.">
        <title>The Global Catalogue of Microorganisms (GCM) 10K type strain sequencing project: providing services to taxonomists for standard genome sequencing and annotation.</title>
        <authorList>
            <consortium name="The Broad Institute Genomics Platform"/>
            <consortium name="The Broad Institute Genome Sequencing Center for Infectious Disease"/>
            <person name="Wu L."/>
            <person name="Ma J."/>
        </authorList>
    </citation>
    <scope>NUCLEOTIDE SEQUENCE [LARGE SCALE GENOMIC DNA]</scope>
    <source>
        <strain evidence="3">Q85</strain>
    </source>
</reference>
<evidence type="ECO:0000313" key="3">
    <source>
        <dbReference type="Proteomes" id="UP001597283"/>
    </source>
</evidence>
<keyword evidence="1" id="KW-0732">Signal</keyword>
<dbReference type="Proteomes" id="UP001597283">
    <property type="component" value="Unassembled WGS sequence"/>
</dbReference>
<dbReference type="RefSeq" id="WP_380940556.1">
    <property type="nucleotide sequence ID" value="NZ_JBHUFC010000003.1"/>
</dbReference>
<evidence type="ECO:0000313" key="2">
    <source>
        <dbReference type="EMBL" id="MFD1788178.1"/>
    </source>
</evidence>
<keyword evidence="3" id="KW-1185">Reference proteome</keyword>
<feature type="chain" id="PRO_5045811802" evidence="1">
    <location>
        <begin position="16"/>
        <end position="158"/>
    </location>
</feature>
<dbReference type="EMBL" id="JBHUFC010000003">
    <property type="protein sequence ID" value="MFD1788178.1"/>
    <property type="molecule type" value="Genomic_DNA"/>
</dbReference>
<sequence>MLTILALAAASAVQAAPSDRPTWATLTYGEALRRGEEIVYGFGNSADRTPQTVWVRRTRTVDGVKTTDWADGKRCPGVGRVIQAFADLPPVKPRLPFDGNDGEIILDGISVTLDVESSYGSAYGTRLTISTNVGTPLAAFAAKVRSELASCWSTTPPA</sequence>
<organism evidence="2 3">
    <name type="scientific">Sphingomonas floccifaciens</name>
    <dbReference type="NCBI Taxonomy" id="1844115"/>
    <lineage>
        <taxon>Bacteria</taxon>
        <taxon>Pseudomonadati</taxon>
        <taxon>Pseudomonadota</taxon>
        <taxon>Alphaproteobacteria</taxon>
        <taxon>Sphingomonadales</taxon>
        <taxon>Sphingomonadaceae</taxon>
        <taxon>Sphingomonas</taxon>
    </lineage>
</organism>
<feature type="signal peptide" evidence="1">
    <location>
        <begin position="1"/>
        <end position="15"/>
    </location>
</feature>
<protein>
    <submittedName>
        <fullName evidence="2">Uncharacterized protein</fullName>
    </submittedName>
</protein>
<gene>
    <name evidence="2" type="ORF">ACFSC3_11395</name>
</gene>
<name>A0ABW4NDF1_9SPHN</name>
<evidence type="ECO:0000256" key="1">
    <source>
        <dbReference type="SAM" id="SignalP"/>
    </source>
</evidence>